<comment type="caution">
    <text evidence="1">The sequence shown here is derived from an EMBL/GenBank/DDBJ whole genome shotgun (WGS) entry which is preliminary data.</text>
</comment>
<protein>
    <recommendedName>
        <fullName evidence="3">Lipoprotein</fullName>
    </recommendedName>
</protein>
<evidence type="ECO:0008006" key="3">
    <source>
        <dbReference type="Google" id="ProtNLM"/>
    </source>
</evidence>
<evidence type="ECO:0000313" key="1">
    <source>
        <dbReference type="EMBL" id="MFC6439121.1"/>
    </source>
</evidence>
<reference evidence="2" key="1">
    <citation type="journal article" date="2019" name="Int. J. Syst. Evol. Microbiol.">
        <title>The Global Catalogue of Microorganisms (GCM) 10K type strain sequencing project: providing services to taxonomists for standard genome sequencing and annotation.</title>
        <authorList>
            <consortium name="The Broad Institute Genomics Platform"/>
            <consortium name="The Broad Institute Genome Sequencing Center for Infectious Disease"/>
            <person name="Wu L."/>
            <person name="Ma J."/>
        </authorList>
    </citation>
    <scope>NUCLEOTIDE SEQUENCE [LARGE SCALE GENOMIC DNA]</scope>
    <source>
        <strain evidence="2">CGMCC 1.16031</strain>
    </source>
</reference>
<accession>A0ABW1XHX5</accession>
<dbReference type="EMBL" id="JBHSUS010000001">
    <property type="protein sequence ID" value="MFC6439121.1"/>
    <property type="molecule type" value="Genomic_DNA"/>
</dbReference>
<gene>
    <name evidence="1" type="ORF">ACFP85_02995</name>
</gene>
<dbReference type="Proteomes" id="UP001596364">
    <property type="component" value="Unassembled WGS sequence"/>
</dbReference>
<dbReference type="RefSeq" id="WP_131259220.1">
    <property type="nucleotide sequence ID" value="NZ_JBHSUS010000001.1"/>
</dbReference>
<proteinExistence type="predicted"/>
<organism evidence="1 2">
    <name type="scientific">Pseudobowmanella zhangzhouensis</name>
    <dbReference type="NCBI Taxonomy" id="1537679"/>
    <lineage>
        <taxon>Bacteria</taxon>
        <taxon>Pseudomonadati</taxon>
        <taxon>Pseudomonadota</taxon>
        <taxon>Gammaproteobacteria</taxon>
        <taxon>Alteromonadales</taxon>
        <taxon>Alteromonadaceae</taxon>
    </lineage>
</organism>
<keyword evidence="2" id="KW-1185">Reference proteome</keyword>
<name>A0ABW1XHX5_9ALTE</name>
<evidence type="ECO:0000313" key="2">
    <source>
        <dbReference type="Proteomes" id="UP001596364"/>
    </source>
</evidence>
<dbReference type="PROSITE" id="PS51257">
    <property type="entry name" value="PROKAR_LIPOPROTEIN"/>
    <property type="match status" value="1"/>
</dbReference>
<sequence>MKNLAILLIVCLMMSCTSIYEIKVKSLERVNETRFIYPIAFNEISKKSDMLFSYKAQKENKIRLSGSENTELLYSKVKYSSDDRIEIQLGDVARSFWDSDFYRVNGIPAQTTGVFTVKFEPTDGNQTLVSVEVDKLEVINGTDCCGPHGRYSRYTRVASTTIEEYAILFYLGEQLGVNMHKPYRPDGG</sequence>